<dbReference type="PANTHER" id="PTHR33939">
    <property type="entry name" value="PROTEIN CBG22215"/>
    <property type="match status" value="1"/>
</dbReference>
<dbReference type="InterPro" id="IPR036397">
    <property type="entry name" value="RNaseH_sf"/>
</dbReference>
<organism evidence="2 3">
    <name type="scientific">Diabrotica virgifera virgifera</name>
    <name type="common">western corn rootworm</name>
    <dbReference type="NCBI Taxonomy" id="50390"/>
    <lineage>
        <taxon>Eukaryota</taxon>
        <taxon>Metazoa</taxon>
        <taxon>Ecdysozoa</taxon>
        <taxon>Arthropoda</taxon>
        <taxon>Hexapoda</taxon>
        <taxon>Insecta</taxon>
        <taxon>Pterygota</taxon>
        <taxon>Neoptera</taxon>
        <taxon>Endopterygota</taxon>
        <taxon>Coleoptera</taxon>
        <taxon>Polyphaga</taxon>
        <taxon>Cucujiformia</taxon>
        <taxon>Chrysomeloidea</taxon>
        <taxon>Chrysomelidae</taxon>
        <taxon>Galerucinae</taxon>
        <taxon>Diabroticina</taxon>
        <taxon>Diabroticites</taxon>
        <taxon>Diabrotica</taxon>
    </lineage>
</organism>
<reference evidence="2" key="1">
    <citation type="submission" date="2025-05" db="UniProtKB">
        <authorList>
            <consortium name="EnsemblMetazoa"/>
        </authorList>
    </citation>
    <scope>IDENTIFICATION</scope>
</reference>
<feature type="region of interest" description="Disordered" evidence="1">
    <location>
        <begin position="1"/>
        <end position="30"/>
    </location>
</feature>
<evidence type="ECO:0000313" key="2">
    <source>
        <dbReference type="EnsemblMetazoa" id="XP_050516166.1"/>
    </source>
</evidence>
<protein>
    <recommendedName>
        <fullName evidence="4">Tc1-like transposase DDE domain-containing protein</fullName>
    </recommendedName>
</protein>
<feature type="compositionally biased region" description="Basic residues" evidence="1">
    <location>
        <begin position="19"/>
        <end position="28"/>
    </location>
</feature>
<dbReference type="EnsemblMetazoa" id="XM_050660209.1">
    <property type="protein sequence ID" value="XP_050516166.1"/>
    <property type="gene ID" value="LOC126891030"/>
</dbReference>
<evidence type="ECO:0008006" key="4">
    <source>
        <dbReference type="Google" id="ProtNLM"/>
    </source>
</evidence>
<proteinExistence type="predicted"/>
<dbReference type="GeneID" id="126891030"/>
<name>A0ABM5L155_DIAVI</name>
<dbReference type="Proteomes" id="UP001652700">
    <property type="component" value="Unplaced"/>
</dbReference>
<dbReference type="RefSeq" id="XP_050516166.1">
    <property type="nucleotide sequence ID" value="XM_050660209.1"/>
</dbReference>
<evidence type="ECO:0000256" key="1">
    <source>
        <dbReference type="SAM" id="MobiDB-lite"/>
    </source>
</evidence>
<accession>A0ABM5L155</accession>
<feature type="compositionally biased region" description="Acidic residues" evidence="1">
    <location>
        <begin position="1"/>
        <end position="13"/>
    </location>
</feature>
<keyword evidence="3" id="KW-1185">Reference proteome</keyword>
<evidence type="ECO:0000313" key="3">
    <source>
        <dbReference type="Proteomes" id="UP001652700"/>
    </source>
</evidence>
<dbReference type="Gene3D" id="3.30.420.10">
    <property type="entry name" value="Ribonuclease H-like superfamily/Ribonuclease H"/>
    <property type="match status" value="1"/>
</dbReference>
<dbReference type="PANTHER" id="PTHR33939:SF1">
    <property type="entry name" value="DUF4371 DOMAIN-CONTAINING PROTEIN"/>
    <property type="match status" value="1"/>
</dbReference>
<sequence length="336" mass="39155">MESDYSDSCSETDDSFRKPMSKKRKTTGRVRDVMRDLRAASHELGPDCITKSSVYNVLQEHRENNGEFRPAVAYHRGNKVLDTITDQHKNMIRRIVHSFFLNNELPTIQKILQKISENPHIPNLKKTTLGKVLKSINFRFKKRCRNSVLKEKNEIISWRRRYLRSIKQYKQENRSIFYLDETWVNAGHTVDKVWTDISITSARQAHVEGLATGLKHPSGKGKRLIVLHIGSKDGFVDNGLLLFESKKTGDYHEDMNSDVFEQWLQRILPTLPQNTVIVLDNAAYHSRKYEKMPTSAMRKADIQSWLRQKNIPYTDDMVKAELLALVKDNLLNRNMW</sequence>